<keyword evidence="2" id="KW-1185">Reference proteome</keyword>
<dbReference type="AlphaFoldDB" id="A0AAD6IAR2"/>
<reference evidence="1" key="2">
    <citation type="submission" date="2023-01" db="EMBL/GenBank/DDBJ databases">
        <authorList>
            <person name="Petersen C."/>
        </authorList>
    </citation>
    <scope>NUCLEOTIDE SEQUENCE</scope>
    <source>
        <strain evidence="1">IBT 15450</strain>
    </source>
</reference>
<sequence>MPKSTMSTLLVIFSEIRGWKGVSKEQYMLIIKHTSPRTFLNHYYPLQLDTDIIRVICGLNPDIELMRAVT</sequence>
<dbReference type="EMBL" id="JAQJZL010000009">
    <property type="protein sequence ID" value="KAJ6038589.1"/>
    <property type="molecule type" value="Genomic_DNA"/>
</dbReference>
<reference evidence="1" key="1">
    <citation type="journal article" date="2023" name="IMA Fungus">
        <title>Comparative genomic study of the Penicillium genus elucidates a diverse pangenome and 15 lateral gene transfer events.</title>
        <authorList>
            <person name="Petersen C."/>
            <person name="Sorensen T."/>
            <person name="Nielsen M.R."/>
            <person name="Sondergaard T.E."/>
            <person name="Sorensen J.L."/>
            <person name="Fitzpatrick D.A."/>
            <person name="Frisvad J.C."/>
            <person name="Nielsen K.L."/>
        </authorList>
    </citation>
    <scope>NUCLEOTIDE SEQUENCE</scope>
    <source>
        <strain evidence="1">IBT 15450</strain>
    </source>
</reference>
<dbReference type="InterPro" id="IPR021842">
    <property type="entry name" value="DUF3435"/>
</dbReference>
<comment type="caution">
    <text evidence="1">The sequence shown here is derived from an EMBL/GenBank/DDBJ whole genome shotgun (WGS) entry which is preliminary data.</text>
</comment>
<evidence type="ECO:0000313" key="1">
    <source>
        <dbReference type="EMBL" id="KAJ6038589.1"/>
    </source>
</evidence>
<proteinExistence type="predicted"/>
<organism evidence="1 2">
    <name type="scientific">Penicillium canescens</name>
    <dbReference type="NCBI Taxonomy" id="5083"/>
    <lineage>
        <taxon>Eukaryota</taxon>
        <taxon>Fungi</taxon>
        <taxon>Dikarya</taxon>
        <taxon>Ascomycota</taxon>
        <taxon>Pezizomycotina</taxon>
        <taxon>Eurotiomycetes</taxon>
        <taxon>Eurotiomycetidae</taxon>
        <taxon>Eurotiales</taxon>
        <taxon>Aspergillaceae</taxon>
        <taxon>Penicillium</taxon>
    </lineage>
</organism>
<dbReference type="Proteomes" id="UP001219568">
    <property type="component" value="Unassembled WGS sequence"/>
</dbReference>
<dbReference type="Pfam" id="PF11917">
    <property type="entry name" value="DUF3435"/>
    <property type="match status" value="1"/>
</dbReference>
<evidence type="ECO:0000313" key="2">
    <source>
        <dbReference type="Proteomes" id="UP001219568"/>
    </source>
</evidence>
<name>A0AAD6IAR2_PENCN</name>
<accession>A0AAD6IAR2</accession>
<gene>
    <name evidence="1" type="ORF">N7460_008360</name>
</gene>
<protein>
    <submittedName>
        <fullName evidence="1">Uncharacterized protein</fullName>
    </submittedName>
</protein>